<evidence type="ECO:0000259" key="5">
    <source>
        <dbReference type="PROSITE" id="PS51720"/>
    </source>
</evidence>
<reference evidence="6 7" key="1">
    <citation type="submission" date="2024-02" db="EMBL/GenBank/DDBJ databases">
        <title>Chromosome-scale genome assembly of the rough periwinkle Littorina saxatilis.</title>
        <authorList>
            <person name="De Jode A."/>
            <person name="Faria R."/>
            <person name="Formenti G."/>
            <person name="Sims Y."/>
            <person name="Smith T.P."/>
            <person name="Tracey A."/>
            <person name="Wood J.M.D."/>
            <person name="Zagrodzka Z.B."/>
            <person name="Johannesson K."/>
            <person name="Butlin R.K."/>
            <person name="Leder E.H."/>
        </authorList>
    </citation>
    <scope>NUCLEOTIDE SEQUENCE [LARGE SCALE GENOMIC DNA]</scope>
    <source>
        <strain evidence="6">Snail1</strain>
        <tissue evidence="6">Muscle</tissue>
    </source>
</reference>
<feature type="compositionally biased region" description="Acidic residues" evidence="4">
    <location>
        <begin position="347"/>
        <end position="356"/>
    </location>
</feature>
<feature type="region of interest" description="Disordered" evidence="4">
    <location>
        <begin position="419"/>
        <end position="488"/>
    </location>
</feature>
<dbReference type="EMBL" id="JBAMIC010000018">
    <property type="protein sequence ID" value="KAK7094523.1"/>
    <property type="molecule type" value="Genomic_DNA"/>
</dbReference>
<sequence>MEAWAHNWTLSEQTVVFLKKQGYTTLKDLSVLTPLSVKETIQIPQLLPHRECQMLMKALEYADIPVCARPDRDRYHVPTPQRVETQATRPSLHHEKNLQQQGWPASGTIQPKSQWKKQYKLLLVGKRGSGKSSTAGTILHETISTSPGVRGSTLLKLKRDTEYGKIEIAECPAAVHSKDFSQFLHRGMEIQPDAILYFVQQFDVDDADYKVYNWTQTILGDVRSVIVVFTQGDKLTAACDAMDDAPTQLKRIVRECGNRYVSFNNKAKAGQRQQVANLLRVVDSMKMRREETAELQRSLAGRSGNKDRNENQKQASGGQWAPETPQIRKMTPSNMMQTDGRQQNERDWEDIDEEHEEEKLRGSQYAQEDKEEELFSEDEEDEEDGKTGARAAENLQDYDSDINNMRASSHLRYVPRQHEKLNKSNLQKMPQDPASTSEARRGIQSAPKSQKTNNPEKTSRKVTSSQVTEINSGHPQVSGGAEATKPTDFRYADKEEFRFLLLGKTGSGKSTTGNTIFGENKFFSSPDFGSVTAACEREVSTKNGKHIEILDSPGLFDTSKDQGEIGSIIVKAVAALHPGASAVLYVVRAGRYTDEEYGVYERLKAVFDEDIIQYTIVIITGGDVYENQKKTIN</sequence>
<dbReference type="InterPro" id="IPR006703">
    <property type="entry name" value="G_AIG1"/>
</dbReference>
<accession>A0AAN9AWB4</accession>
<dbReference type="Gene3D" id="3.40.50.300">
    <property type="entry name" value="P-loop containing nucleotide triphosphate hydrolases"/>
    <property type="match status" value="2"/>
</dbReference>
<dbReference type="Pfam" id="PF04548">
    <property type="entry name" value="AIG1"/>
    <property type="match status" value="2"/>
</dbReference>
<dbReference type="InterPro" id="IPR045058">
    <property type="entry name" value="GIMA/IAN/Toc"/>
</dbReference>
<keyword evidence="2" id="KW-0547">Nucleotide-binding</keyword>
<feature type="region of interest" description="Disordered" evidence="4">
    <location>
        <begin position="82"/>
        <end position="109"/>
    </location>
</feature>
<dbReference type="InterPro" id="IPR027417">
    <property type="entry name" value="P-loop_NTPase"/>
</dbReference>
<comment type="similarity">
    <text evidence="1">Belongs to the TRAFAC class TrmE-Era-EngA-EngB-Septin-like GTPase superfamily. AIG1/Toc34/Toc159-like paraseptin GTPase family. IAN subfamily.</text>
</comment>
<dbReference type="AlphaFoldDB" id="A0AAN9AWB4"/>
<feature type="compositionally biased region" description="Polar residues" evidence="4">
    <location>
        <begin position="446"/>
        <end position="475"/>
    </location>
</feature>
<dbReference type="GO" id="GO:0005525">
    <property type="term" value="F:GTP binding"/>
    <property type="evidence" value="ECO:0007669"/>
    <property type="project" value="UniProtKB-KW"/>
</dbReference>
<dbReference type="PANTHER" id="PTHR10903:SF184">
    <property type="entry name" value="GTP-BINDING PROTEIN A"/>
    <property type="match status" value="1"/>
</dbReference>
<comment type="caution">
    <text evidence="6">The sequence shown here is derived from an EMBL/GenBank/DDBJ whole genome shotgun (WGS) entry which is preliminary data.</text>
</comment>
<evidence type="ECO:0000313" key="7">
    <source>
        <dbReference type="Proteomes" id="UP001374579"/>
    </source>
</evidence>
<evidence type="ECO:0000313" key="6">
    <source>
        <dbReference type="EMBL" id="KAK7094523.1"/>
    </source>
</evidence>
<dbReference type="SUPFAM" id="SSF52540">
    <property type="entry name" value="P-loop containing nucleoside triphosphate hydrolases"/>
    <property type="match status" value="2"/>
</dbReference>
<evidence type="ECO:0000256" key="3">
    <source>
        <dbReference type="ARBA" id="ARBA00023134"/>
    </source>
</evidence>
<feature type="compositionally biased region" description="Polar residues" evidence="4">
    <location>
        <begin position="98"/>
        <end position="109"/>
    </location>
</feature>
<proteinExistence type="inferred from homology"/>
<dbReference type="PANTHER" id="PTHR10903">
    <property type="entry name" value="GTPASE, IMAP FAMILY MEMBER-RELATED"/>
    <property type="match status" value="1"/>
</dbReference>
<name>A0AAN9AWB4_9CAEN</name>
<dbReference type="PROSITE" id="PS51720">
    <property type="entry name" value="G_AIG1"/>
    <property type="match status" value="1"/>
</dbReference>
<protein>
    <recommendedName>
        <fullName evidence="5">AIG1-type G domain-containing protein</fullName>
    </recommendedName>
</protein>
<feature type="compositionally biased region" description="Acidic residues" evidence="4">
    <location>
        <begin position="369"/>
        <end position="384"/>
    </location>
</feature>
<evidence type="ECO:0000256" key="4">
    <source>
        <dbReference type="SAM" id="MobiDB-lite"/>
    </source>
</evidence>
<feature type="region of interest" description="Disordered" evidence="4">
    <location>
        <begin position="292"/>
        <end position="401"/>
    </location>
</feature>
<feature type="domain" description="AIG1-type G" evidence="5">
    <location>
        <begin position="494"/>
        <end position="633"/>
    </location>
</feature>
<evidence type="ECO:0000256" key="1">
    <source>
        <dbReference type="ARBA" id="ARBA00008535"/>
    </source>
</evidence>
<feature type="compositionally biased region" description="Polar residues" evidence="4">
    <location>
        <begin position="423"/>
        <end position="437"/>
    </location>
</feature>
<keyword evidence="3" id="KW-0342">GTP-binding</keyword>
<gene>
    <name evidence="6" type="ORF">V1264_006074</name>
</gene>
<organism evidence="6 7">
    <name type="scientific">Littorina saxatilis</name>
    <dbReference type="NCBI Taxonomy" id="31220"/>
    <lineage>
        <taxon>Eukaryota</taxon>
        <taxon>Metazoa</taxon>
        <taxon>Spiralia</taxon>
        <taxon>Lophotrochozoa</taxon>
        <taxon>Mollusca</taxon>
        <taxon>Gastropoda</taxon>
        <taxon>Caenogastropoda</taxon>
        <taxon>Littorinimorpha</taxon>
        <taxon>Littorinoidea</taxon>
        <taxon>Littorinidae</taxon>
        <taxon>Littorina</taxon>
    </lineage>
</organism>
<feature type="compositionally biased region" description="Polar residues" evidence="4">
    <location>
        <begin position="331"/>
        <end position="341"/>
    </location>
</feature>
<evidence type="ECO:0000256" key="2">
    <source>
        <dbReference type="ARBA" id="ARBA00022741"/>
    </source>
</evidence>
<keyword evidence="7" id="KW-1185">Reference proteome</keyword>
<dbReference type="Proteomes" id="UP001374579">
    <property type="component" value="Unassembled WGS sequence"/>
</dbReference>